<evidence type="ECO:0000256" key="6">
    <source>
        <dbReference type="ARBA" id="ARBA00023136"/>
    </source>
</evidence>
<dbReference type="Proteomes" id="UP001205105">
    <property type="component" value="Unassembled WGS sequence"/>
</dbReference>
<dbReference type="Pfam" id="PF00112">
    <property type="entry name" value="Peptidase_C1"/>
    <property type="match status" value="1"/>
</dbReference>
<gene>
    <name evidence="12" type="ORF">COHA_000740</name>
</gene>
<protein>
    <recommendedName>
        <fullName evidence="11">SRCR domain-containing protein</fullName>
    </recommendedName>
</protein>
<organism evidence="12 13">
    <name type="scientific">Chlorella ohadii</name>
    <dbReference type="NCBI Taxonomy" id="2649997"/>
    <lineage>
        <taxon>Eukaryota</taxon>
        <taxon>Viridiplantae</taxon>
        <taxon>Chlorophyta</taxon>
        <taxon>core chlorophytes</taxon>
        <taxon>Trebouxiophyceae</taxon>
        <taxon>Chlorellales</taxon>
        <taxon>Chlorellaceae</taxon>
        <taxon>Chlorella clade</taxon>
        <taxon>Chlorella</taxon>
    </lineage>
</organism>
<accession>A0AAD5DXH4</accession>
<dbReference type="CDD" id="cd02248">
    <property type="entry name" value="Peptidase_C1A"/>
    <property type="match status" value="1"/>
</dbReference>
<dbReference type="AlphaFoldDB" id="A0AAD5DXH4"/>
<dbReference type="Gene3D" id="3.90.70.10">
    <property type="entry name" value="Cysteine proteinases"/>
    <property type="match status" value="1"/>
</dbReference>
<dbReference type="FunFam" id="3.10.250.10:FF:000001">
    <property type="entry name" value="Lysyl oxidase 4 isoform X1"/>
    <property type="match status" value="2"/>
</dbReference>
<dbReference type="PRINTS" id="PR00258">
    <property type="entry name" value="SPERACTRCPTR"/>
</dbReference>
<dbReference type="Pfam" id="PF00530">
    <property type="entry name" value="SRCR"/>
    <property type="match status" value="6"/>
</dbReference>
<dbReference type="FunFam" id="3.10.250.10:FF:000007">
    <property type="entry name" value="Soluble scavenger receptor cysteine-rich domain-containing protein SSC5D"/>
    <property type="match status" value="1"/>
</dbReference>
<feature type="domain" description="SRCR" evidence="11">
    <location>
        <begin position="550"/>
        <end position="652"/>
    </location>
</feature>
<sequence length="1077" mass="112853">MPSMHPASHGLLVLLAVLACSGGAFALPSSPPPATRPQSAAANPLRRPTSWSEAWAALAPYRLTPTTAAAPCGTGPTTAAACGEANIKSLWSRWKSIYKVQYRTTAVDALRYGFFKQTVQQLILKMQKCPVTVWVGLNAQADWSPNELKLRRKIFVPTRKPGDAVVPKSGPLPAAWDWRWPALDKVTPAKDQGRCGSCFAFVAAAAVESKLLIQYNKTYSSYQINLSEQAIIDCVNAGQGYTSSGCGGGYLEEPLNYAARWFLTKEALYPFTSGATGLAGACNQTRITGTPRGDKVQLVGTGFRQLRQWSATALKEAVLVSPVMVGMNVPDNNLFEFYSGGVLPASSCPLPAGVPTSAKAVINHAVLLVGWNSLAKTPYWIIKNSWGSGEKWGNNGFGYIEMLPDGTYGACSMYYYAVAPTELVPTDLPVVPEPAKTSVRLVNSANPANKTAGRLEVQHNGVWGTVCDDGFSSAAATVVCRQLGKGTVGVATPGGSFGEGMGKALWLDEVHCRGNEERLESCAHAGWGVSNCGHRNDVGVVCKTEPPVTARLVNATGVAGQVSGRLELLWQGSWVPVCRSGLNNIAATVVCKQLRLGTAGTVVPGTAARQGSFQRLRSISCTGREASWEACGGTAWASSPCDTQGEAGISCTGAAPTIRLVSPGAPAGSRVMQGRLELGLSSTGYAVPGAVLGQGTGPIAWDGVVCKGTESTLQECPRSATVDCTHREDVGAVCLGSNPRVTPAPEQLQLVNGTKTSGRLMVLYQGVWGTVCFDGFTPAAATVACRQLGLTGGAVMARGFAGQGTGQIWLDDLKCTGSEAALSQCQHSPWGVHNCWHSDDVAISCAAAAATPPLRLVNGTAQMGRLEIRFNEAYGTVCSDEYGWSFNSDAAAVVCRQLGLPPPALAIRGAVFGAGPAKQPIWLNNVFCWGDEKKLESCQHDAWGGGSCPGHASDVGIACNATVALRLTNGTSPNSGRLELAINGLWGVAVASKQFDAAAATVACRQLGLPTPGRTLPGGYFGPGPAKGPLWLRSIFCMGSEAKLQECKTGLDAGLLWGVAPEEGYDRTTAVAIACGF</sequence>
<keyword evidence="6" id="KW-0472">Membrane</keyword>
<dbReference type="InterPro" id="IPR013201">
    <property type="entry name" value="Prot_inhib_I29"/>
</dbReference>
<dbReference type="PANTHER" id="PTHR48071:SF18">
    <property type="entry name" value="DELETED IN MALIGNANT BRAIN TUMORS 1 PROTEIN-RELATED"/>
    <property type="match status" value="1"/>
</dbReference>
<dbReference type="SMART" id="SM00645">
    <property type="entry name" value="Pept_C1"/>
    <property type="match status" value="1"/>
</dbReference>
<dbReference type="InterPro" id="IPR038765">
    <property type="entry name" value="Papain-like_cys_pep_sf"/>
</dbReference>
<dbReference type="SUPFAM" id="SSF54001">
    <property type="entry name" value="Cysteine proteinases"/>
    <property type="match status" value="1"/>
</dbReference>
<keyword evidence="7" id="KW-1015">Disulfide bond</keyword>
<dbReference type="SUPFAM" id="SSF56487">
    <property type="entry name" value="SRCR-like"/>
    <property type="match status" value="6"/>
</dbReference>
<evidence type="ECO:0000259" key="11">
    <source>
        <dbReference type="PROSITE" id="PS50287"/>
    </source>
</evidence>
<dbReference type="GO" id="GO:0006508">
    <property type="term" value="P:proteolysis"/>
    <property type="evidence" value="ECO:0007669"/>
    <property type="project" value="InterPro"/>
</dbReference>
<evidence type="ECO:0000256" key="3">
    <source>
        <dbReference type="ARBA" id="ARBA00022729"/>
    </source>
</evidence>
<keyword evidence="2" id="KW-0812">Transmembrane</keyword>
<keyword evidence="5" id="KW-1133">Transmembrane helix</keyword>
<dbReference type="SMART" id="SM00202">
    <property type="entry name" value="SR"/>
    <property type="match status" value="6"/>
</dbReference>
<reference evidence="12" key="1">
    <citation type="submission" date="2020-11" db="EMBL/GenBank/DDBJ databases">
        <title>Chlorella ohadii genome sequencing and assembly.</title>
        <authorList>
            <person name="Murik O."/>
            <person name="Treves H."/>
            <person name="Kedem I."/>
            <person name="Shotland Y."/>
            <person name="Kaplan A."/>
        </authorList>
    </citation>
    <scope>NUCLEOTIDE SEQUENCE</scope>
    <source>
        <strain evidence="12">1</strain>
    </source>
</reference>
<dbReference type="Pfam" id="PF08246">
    <property type="entry name" value="Inhibitor_I29"/>
    <property type="match status" value="1"/>
</dbReference>
<keyword evidence="9" id="KW-0325">Glycoprotein</keyword>
<dbReference type="GO" id="GO:0008234">
    <property type="term" value="F:cysteine-type peptidase activity"/>
    <property type="evidence" value="ECO:0007669"/>
    <property type="project" value="InterPro"/>
</dbReference>
<dbReference type="InterPro" id="IPR001190">
    <property type="entry name" value="SRCR"/>
</dbReference>
<dbReference type="InterPro" id="IPR000668">
    <property type="entry name" value="Peptidase_C1A_C"/>
</dbReference>
<dbReference type="PROSITE" id="PS00639">
    <property type="entry name" value="THIOL_PROTEASE_HIS"/>
    <property type="match status" value="1"/>
</dbReference>
<dbReference type="FunFam" id="3.10.250.10:FF:000016">
    <property type="entry name" value="Scavenger receptor cysteine-rich protein type 12"/>
    <property type="match status" value="1"/>
</dbReference>
<keyword evidence="3 10" id="KW-0732">Signal</keyword>
<evidence type="ECO:0000256" key="8">
    <source>
        <dbReference type="ARBA" id="ARBA00023170"/>
    </source>
</evidence>
<evidence type="ECO:0000256" key="7">
    <source>
        <dbReference type="ARBA" id="ARBA00023157"/>
    </source>
</evidence>
<dbReference type="InterPro" id="IPR025660">
    <property type="entry name" value="Pept_his_AS"/>
</dbReference>
<evidence type="ECO:0000256" key="9">
    <source>
        <dbReference type="ARBA" id="ARBA00023180"/>
    </source>
</evidence>
<feature type="domain" description="SRCR" evidence="11">
    <location>
        <begin position="854"/>
        <end position="960"/>
    </location>
</feature>
<keyword evidence="13" id="KW-1185">Reference proteome</keyword>
<evidence type="ECO:0000256" key="1">
    <source>
        <dbReference type="ARBA" id="ARBA00004167"/>
    </source>
</evidence>
<evidence type="ECO:0000256" key="5">
    <source>
        <dbReference type="ARBA" id="ARBA00022989"/>
    </source>
</evidence>
<feature type="signal peptide" evidence="10">
    <location>
        <begin position="1"/>
        <end position="26"/>
    </location>
</feature>
<feature type="domain" description="SRCR" evidence="11">
    <location>
        <begin position="677"/>
        <end position="735"/>
    </location>
</feature>
<evidence type="ECO:0000313" key="12">
    <source>
        <dbReference type="EMBL" id="KAI7845830.1"/>
    </source>
</evidence>
<dbReference type="PRINTS" id="PR00705">
    <property type="entry name" value="PAPAIN"/>
</dbReference>
<feature type="chain" id="PRO_5042090769" description="SRCR domain-containing protein" evidence="10">
    <location>
        <begin position="27"/>
        <end position="1077"/>
    </location>
</feature>
<dbReference type="Gene3D" id="3.10.250.10">
    <property type="entry name" value="SRCR-like domain"/>
    <property type="match status" value="6"/>
</dbReference>
<dbReference type="PANTHER" id="PTHR48071">
    <property type="entry name" value="SRCR DOMAIN-CONTAINING PROTEIN"/>
    <property type="match status" value="1"/>
</dbReference>
<dbReference type="EMBL" id="JADXDR010000013">
    <property type="protein sequence ID" value="KAI7845830.1"/>
    <property type="molecule type" value="Genomic_DNA"/>
</dbReference>
<dbReference type="InterPro" id="IPR039417">
    <property type="entry name" value="Peptidase_C1A_papain-like"/>
</dbReference>
<feature type="domain" description="SRCR" evidence="11">
    <location>
        <begin position="748"/>
        <end position="846"/>
    </location>
</feature>
<comment type="caution">
    <text evidence="12">The sequence shown here is derived from an EMBL/GenBank/DDBJ whole genome shotgun (WGS) entry which is preliminary data.</text>
</comment>
<feature type="domain" description="SRCR" evidence="11">
    <location>
        <begin position="965"/>
        <end position="1076"/>
    </location>
</feature>
<dbReference type="PROSITE" id="PS50287">
    <property type="entry name" value="SRCR_2"/>
    <property type="match status" value="6"/>
</dbReference>
<dbReference type="GO" id="GO:0016020">
    <property type="term" value="C:membrane"/>
    <property type="evidence" value="ECO:0007669"/>
    <property type="project" value="UniProtKB-SubCell"/>
</dbReference>
<evidence type="ECO:0000256" key="4">
    <source>
        <dbReference type="ARBA" id="ARBA00022737"/>
    </source>
</evidence>
<feature type="domain" description="SRCR" evidence="11">
    <location>
        <begin position="439"/>
        <end position="543"/>
    </location>
</feature>
<evidence type="ECO:0000256" key="10">
    <source>
        <dbReference type="SAM" id="SignalP"/>
    </source>
</evidence>
<proteinExistence type="predicted"/>
<evidence type="ECO:0000256" key="2">
    <source>
        <dbReference type="ARBA" id="ARBA00022692"/>
    </source>
</evidence>
<name>A0AAD5DXH4_9CHLO</name>
<keyword evidence="4" id="KW-0677">Repeat</keyword>
<evidence type="ECO:0000313" key="13">
    <source>
        <dbReference type="Proteomes" id="UP001205105"/>
    </source>
</evidence>
<keyword evidence="8" id="KW-0675">Receptor</keyword>
<dbReference type="InterPro" id="IPR036772">
    <property type="entry name" value="SRCR-like_dom_sf"/>
</dbReference>
<comment type="subcellular location">
    <subcellularLocation>
        <location evidence="1">Membrane</location>
        <topology evidence="1">Single-pass membrane protein</topology>
    </subcellularLocation>
</comment>